<evidence type="ECO:0000256" key="2">
    <source>
        <dbReference type="SAM" id="Coils"/>
    </source>
</evidence>
<dbReference type="PANTHER" id="PTHR19303">
    <property type="entry name" value="TRANSPOSON"/>
    <property type="match status" value="1"/>
</dbReference>
<dbReference type="Pfam" id="PF03221">
    <property type="entry name" value="HTH_Tnp_Tc5"/>
    <property type="match status" value="1"/>
</dbReference>
<dbReference type="PROSITE" id="PS51253">
    <property type="entry name" value="HTH_CENPB"/>
    <property type="match status" value="1"/>
</dbReference>
<dbReference type="SMART" id="SM00674">
    <property type="entry name" value="CENPB"/>
    <property type="match status" value="1"/>
</dbReference>
<proteinExistence type="predicted"/>
<dbReference type="InterPro" id="IPR009057">
    <property type="entry name" value="Homeodomain-like_sf"/>
</dbReference>
<protein>
    <recommendedName>
        <fullName evidence="3">HTH CENPB-type domain-containing protein</fullName>
    </recommendedName>
</protein>
<sequence length="371" mass="41476">MSAATTDPALVAAPAPDLSPVDAVAQVGHDVTSVDHVGDHVGASPKERHSLTLDQRRALRRWANSQPIRPSHKACIEWFFSQYGQQISQSTVSHSLSPKYSRLDSDNPQLSGSRLRYGNWPDVEKLVLIWYQQVQASGRQPTNEELGDKAKSIFGQLPRYKDENPPEFSPGWIHRFKKRYGLLIRRQRRHGDGGINAAEDIGYLADCVPRYMSVAPDTSPAAIKEEIIRAVGIEPTLNTCALVRDEVPDQPIYADDDPEVVLQNALRQLQQEEQAAEEQAAAVREERERAERAGLQPNSILTTPTVRATSVQRYTATPAHDMTTDLTLTPITSEQPMTRDDRPVRCPFCVNQRMLRSIKEAVEHLSTHVVV</sequence>
<dbReference type="InterPro" id="IPR006600">
    <property type="entry name" value="HTH_CenpB_DNA-bd_dom"/>
</dbReference>
<keyword evidence="1" id="KW-0238">DNA-binding</keyword>
<dbReference type="GO" id="GO:0003677">
    <property type="term" value="F:DNA binding"/>
    <property type="evidence" value="ECO:0007669"/>
    <property type="project" value="UniProtKB-KW"/>
</dbReference>
<dbReference type="OrthoDB" id="125347at2759"/>
<dbReference type="AlphaFoldDB" id="F9FBL2"/>
<dbReference type="EMBL" id="AFQF01001249">
    <property type="protein sequence ID" value="EGU85643.1"/>
    <property type="molecule type" value="Genomic_DNA"/>
</dbReference>
<dbReference type="InterPro" id="IPR050863">
    <property type="entry name" value="CenT-Element_Derived"/>
</dbReference>
<dbReference type="InterPro" id="IPR041188">
    <property type="entry name" value="HTH_ABP1_N"/>
</dbReference>
<gene>
    <name evidence="4" type="ORF">FOXB_03789</name>
</gene>
<dbReference type="STRING" id="660025.F9FBL2"/>
<comment type="caution">
    <text evidence="4">The sequence shown here is derived from an EMBL/GenBank/DDBJ whole genome shotgun (WGS) entry which is preliminary data.</text>
</comment>
<dbReference type="Pfam" id="PF18107">
    <property type="entry name" value="HTH_ABP1_N"/>
    <property type="match status" value="1"/>
</dbReference>
<dbReference type="GO" id="GO:0005634">
    <property type="term" value="C:nucleus"/>
    <property type="evidence" value="ECO:0007669"/>
    <property type="project" value="TreeGrafter"/>
</dbReference>
<evidence type="ECO:0000313" key="4">
    <source>
        <dbReference type="EMBL" id="EGU85643.1"/>
    </source>
</evidence>
<evidence type="ECO:0000256" key="1">
    <source>
        <dbReference type="ARBA" id="ARBA00023125"/>
    </source>
</evidence>
<organism evidence="4">
    <name type="scientific">Fusarium oxysporum (strain Fo5176)</name>
    <name type="common">Fusarium vascular wilt</name>
    <dbReference type="NCBI Taxonomy" id="660025"/>
    <lineage>
        <taxon>Eukaryota</taxon>
        <taxon>Fungi</taxon>
        <taxon>Dikarya</taxon>
        <taxon>Ascomycota</taxon>
        <taxon>Pezizomycotina</taxon>
        <taxon>Sordariomycetes</taxon>
        <taxon>Hypocreomycetidae</taxon>
        <taxon>Hypocreales</taxon>
        <taxon>Nectriaceae</taxon>
        <taxon>Fusarium</taxon>
        <taxon>Fusarium oxysporum species complex</taxon>
    </lineage>
</organism>
<keyword evidence="2" id="KW-0175">Coiled coil</keyword>
<evidence type="ECO:0000259" key="3">
    <source>
        <dbReference type="PROSITE" id="PS51253"/>
    </source>
</evidence>
<dbReference type="Gene3D" id="1.10.10.60">
    <property type="entry name" value="Homeodomain-like"/>
    <property type="match status" value="2"/>
</dbReference>
<feature type="coiled-coil region" evidence="2">
    <location>
        <begin position="259"/>
        <end position="293"/>
    </location>
</feature>
<feature type="domain" description="HTH CENPB-type" evidence="3">
    <location>
        <begin position="111"/>
        <end position="186"/>
    </location>
</feature>
<name>F9FBL2_FUSOF</name>
<dbReference type="SUPFAM" id="SSF46689">
    <property type="entry name" value="Homeodomain-like"/>
    <property type="match status" value="2"/>
</dbReference>
<dbReference type="PANTHER" id="PTHR19303:SF73">
    <property type="entry name" value="PROTEIN PDC2"/>
    <property type="match status" value="1"/>
</dbReference>
<accession>F9FBL2</accession>
<reference evidence="4" key="1">
    <citation type="journal article" date="2012" name="Mol. Plant Microbe Interact.">
        <title>A highly conserved effector in Fusarium oxysporum is required for full virulence on Arabidopsis.</title>
        <authorList>
            <person name="Thatcher L.F."/>
            <person name="Gardiner D.M."/>
            <person name="Kazan K."/>
            <person name="Manners J."/>
        </authorList>
    </citation>
    <scope>NUCLEOTIDE SEQUENCE [LARGE SCALE GENOMIC DNA]</scope>
    <source>
        <strain evidence="4">Fo5176</strain>
    </source>
</reference>